<dbReference type="Pfam" id="PF16188">
    <property type="entry name" value="Peptidase_M24_C"/>
    <property type="match status" value="1"/>
</dbReference>
<dbReference type="PANTHER" id="PTHR43763:SF6">
    <property type="entry name" value="XAA-PRO AMINOPEPTIDASE 1"/>
    <property type="match status" value="1"/>
</dbReference>
<dbReference type="InterPro" id="IPR032416">
    <property type="entry name" value="Peptidase_M24_C"/>
</dbReference>
<proteinExistence type="predicted"/>
<comment type="caution">
    <text evidence="2">The sequence shown here is derived from an EMBL/GenBank/DDBJ whole genome shotgun (WGS) entry which is preliminary data.</text>
</comment>
<protein>
    <recommendedName>
        <fullName evidence="1">Peptidase M24 C-terminal domain-containing protein</fullName>
    </recommendedName>
</protein>
<dbReference type="EMBL" id="JAACNH010000851">
    <property type="protein sequence ID" value="KAG8430555.1"/>
    <property type="molecule type" value="Genomic_DNA"/>
</dbReference>
<name>A0A8T2IBZ6_9PIPI</name>
<dbReference type="AlphaFoldDB" id="A0A8T2IBZ6"/>
<dbReference type="InterPro" id="IPR036005">
    <property type="entry name" value="Creatinase/aminopeptidase-like"/>
</dbReference>
<gene>
    <name evidence="2" type="ORF">GDO86_020396</name>
</gene>
<dbReference type="OrthoDB" id="9995434at2759"/>
<dbReference type="Proteomes" id="UP000812440">
    <property type="component" value="Unassembled WGS sequence"/>
</dbReference>
<dbReference type="SUPFAM" id="SSF55920">
    <property type="entry name" value="Creatinase/aminopeptidase"/>
    <property type="match status" value="1"/>
</dbReference>
<sequence>MILSDEPGYYEDGSFGIRIENLVLVVPATTKYNYRGRGSLTFTPITLVPIQTKMINTDLLTQTEVDWLNLYHKQCREVVGSELEKQGRQDALQWLIKETHPISK</sequence>
<dbReference type="PANTHER" id="PTHR43763">
    <property type="entry name" value="XAA-PRO AMINOPEPTIDASE 1"/>
    <property type="match status" value="1"/>
</dbReference>
<evidence type="ECO:0000313" key="3">
    <source>
        <dbReference type="Proteomes" id="UP000812440"/>
    </source>
</evidence>
<keyword evidence="3" id="KW-1185">Reference proteome</keyword>
<dbReference type="Gene3D" id="3.90.230.10">
    <property type="entry name" value="Creatinase/methionine aminopeptidase superfamily"/>
    <property type="match status" value="1"/>
</dbReference>
<accession>A0A8T2IBZ6</accession>
<evidence type="ECO:0000259" key="1">
    <source>
        <dbReference type="Pfam" id="PF16188"/>
    </source>
</evidence>
<dbReference type="InterPro" id="IPR050422">
    <property type="entry name" value="X-Pro_aminopeptidase_P"/>
</dbReference>
<reference evidence="2" key="1">
    <citation type="thesis" date="2020" institute="ProQuest LLC" country="789 East Eisenhower Parkway, Ann Arbor, MI, USA">
        <title>Comparative Genomics and Chromosome Evolution.</title>
        <authorList>
            <person name="Mudd A.B."/>
        </authorList>
    </citation>
    <scope>NUCLEOTIDE SEQUENCE</scope>
    <source>
        <strain evidence="2">Female2</strain>
        <tissue evidence="2">Blood</tissue>
    </source>
</reference>
<organism evidence="2 3">
    <name type="scientific">Hymenochirus boettgeri</name>
    <name type="common">Congo dwarf clawed frog</name>
    <dbReference type="NCBI Taxonomy" id="247094"/>
    <lineage>
        <taxon>Eukaryota</taxon>
        <taxon>Metazoa</taxon>
        <taxon>Chordata</taxon>
        <taxon>Craniata</taxon>
        <taxon>Vertebrata</taxon>
        <taxon>Euteleostomi</taxon>
        <taxon>Amphibia</taxon>
        <taxon>Batrachia</taxon>
        <taxon>Anura</taxon>
        <taxon>Pipoidea</taxon>
        <taxon>Pipidae</taxon>
        <taxon>Pipinae</taxon>
        <taxon>Hymenochirus</taxon>
    </lineage>
</organism>
<evidence type="ECO:0000313" key="2">
    <source>
        <dbReference type="EMBL" id="KAG8430555.1"/>
    </source>
</evidence>
<feature type="domain" description="Peptidase M24 C-terminal" evidence="1">
    <location>
        <begin position="40"/>
        <end position="102"/>
    </location>
</feature>